<keyword evidence="7" id="KW-0378">Hydrolase</keyword>
<dbReference type="PANTHER" id="PTHR47707">
    <property type="entry name" value="8-OXO-DGTP DIPHOSPHATASE"/>
    <property type="match status" value="1"/>
</dbReference>
<comment type="similarity">
    <text evidence="2">Belongs to the Nudix hydrolase family.</text>
</comment>
<accession>A0ABT9GQA2</accession>
<dbReference type="RefSeq" id="WP_305945261.1">
    <property type="nucleotide sequence ID" value="NZ_JAUZVY010000003.1"/>
</dbReference>
<keyword evidence="3" id="KW-0515">Mutator protein</keyword>
<dbReference type="InterPro" id="IPR020476">
    <property type="entry name" value="Nudix_hydrolase"/>
</dbReference>
<sequence length="141" mass="15524">MTAAVVNQGPGAPVLHVAVGVIVRQQQVLLSLRAKHQHQGDKWEFPGGKVEAGESVQQALHRELAEELAIAVQSARPLMEVRHAYPERTVLLDIWLVDGFSGEPAGQEGQPVRWFAIDSLHQLTFPDANQAIVERLQQLSL</sequence>
<dbReference type="InterPro" id="IPR003561">
    <property type="entry name" value="Mutator_MutT"/>
</dbReference>
<evidence type="ECO:0000256" key="15">
    <source>
        <dbReference type="ARBA" id="ARBA00041979"/>
    </source>
</evidence>
<dbReference type="Proteomes" id="UP001236258">
    <property type="component" value="Unassembled WGS sequence"/>
</dbReference>
<proteinExistence type="inferred from homology"/>
<gene>
    <name evidence="18" type="primary">mutT</name>
    <name evidence="18" type="ORF">Q3O59_08960</name>
</gene>
<dbReference type="PRINTS" id="PR00502">
    <property type="entry name" value="NUDIXFAMILY"/>
</dbReference>
<evidence type="ECO:0000256" key="8">
    <source>
        <dbReference type="ARBA" id="ARBA00022842"/>
    </source>
</evidence>
<organism evidence="18 19">
    <name type="scientific">Alkalimonas delamerensis</name>
    <dbReference type="NCBI Taxonomy" id="265981"/>
    <lineage>
        <taxon>Bacteria</taxon>
        <taxon>Pseudomonadati</taxon>
        <taxon>Pseudomonadota</taxon>
        <taxon>Gammaproteobacteria</taxon>
        <taxon>Alkalimonas</taxon>
    </lineage>
</organism>
<evidence type="ECO:0000256" key="5">
    <source>
        <dbReference type="ARBA" id="ARBA00022723"/>
    </source>
</evidence>
<evidence type="ECO:0000256" key="1">
    <source>
        <dbReference type="ARBA" id="ARBA00001946"/>
    </source>
</evidence>
<evidence type="ECO:0000256" key="14">
    <source>
        <dbReference type="ARBA" id="ARBA00041592"/>
    </source>
</evidence>
<evidence type="ECO:0000256" key="4">
    <source>
        <dbReference type="ARBA" id="ARBA00022705"/>
    </source>
</evidence>
<dbReference type="Pfam" id="PF14815">
    <property type="entry name" value="NUDIX_4"/>
    <property type="match status" value="1"/>
</dbReference>
<dbReference type="SUPFAM" id="SSF55811">
    <property type="entry name" value="Nudix"/>
    <property type="match status" value="1"/>
</dbReference>
<dbReference type="NCBIfam" id="TIGR00586">
    <property type="entry name" value="mutt"/>
    <property type="match status" value="1"/>
</dbReference>
<dbReference type="PROSITE" id="PS51462">
    <property type="entry name" value="NUDIX"/>
    <property type="match status" value="1"/>
</dbReference>
<keyword evidence="9" id="KW-0234">DNA repair</keyword>
<evidence type="ECO:0000256" key="3">
    <source>
        <dbReference type="ARBA" id="ARBA00022457"/>
    </source>
</evidence>
<dbReference type="Gene3D" id="3.90.79.10">
    <property type="entry name" value="Nucleoside Triphosphate Pyrophosphohydrolase"/>
    <property type="match status" value="1"/>
</dbReference>
<evidence type="ECO:0000313" key="19">
    <source>
        <dbReference type="Proteomes" id="UP001236258"/>
    </source>
</evidence>
<dbReference type="InterPro" id="IPR000086">
    <property type="entry name" value="NUDIX_hydrolase_dom"/>
</dbReference>
<dbReference type="InterPro" id="IPR015797">
    <property type="entry name" value="NUDIX_hydrolase-like_dom_sf"/>
</dbReference>
<comment type="catalytic activity">
    <reaction evidence="11">
        <text>8-oxo-GTP + H2O = 8-oxo-GMP + diphosphate + H(+)</text>
        <dbReference type="Rhea" id="RHEA:67616"/>
        <dbReference type="ChEBI" id="CHEBI:15377"/>
        <dbReference type="ChEBI" id="CHEBI:15378"/>
        <dbReference type="ChEBI" id="CHEBI:33019"/>
        <dbReference type="ChEBI" id="CHEBI:143553"/>
        <dbReference type="ChEBI" id="CHEBI:145694"/>
    </reaction>
</comment>
<evidence type="ECO:0000256" key="2">
    <source>
        <dbReference type="ARBA" id="ARBA00005582"/>
    </source>
</evidence>
<keyword evidence="8" id="KW-0460">Magnesium</keyword>
<feature type="domain" description="Nudix hydrolase" evidence="17">
    <location>
        <begin position="12"/>
        <end position="138"/>
    </location>
</feature>
<comment type="cofactor">
    <cofactor evidence="1">
        <name>Mg(2+)</name>
        <dbReference type="ChEBI" id="CHEBI:18420"/>
    </cofactor>
</comment>
<dbReference type="EMBL" id="JAUZVY010000003">
    <property type="protein sequence ID" value="MDP4529158.1"/>
    <property type="molecule type" value="Genomic_DNA"/>
</dbReference>
<comment type="caution">
    <text evidence="18">The sequence shown here is derived from an EMBL/GenBank/DDBJ whole genome shotgun (WGS) entry which is preliminary data.</text>
</comment>
<protein>
    <recommendedName>
        <fullName evidence="13">8-oxo-dGTP diphosphatase</fullName>
        <ecNumber evidence="12">3.6.1.55</ecNumber>
    </recommendedName>
    <alternativeName>
        <fullName evidence="16">7,8-dihydro-8-oxoguanine-triphosphatase</fullName>
    </alternativeName>
    <alternativeName>
        <fullName evidence="15">Mutator protein MutT</fullName>
    </alternativeName>
    <alternativeName>
        <fullName evidence="14">dGTP pyrophosphohydrolase</fullName>
    </alternativeName>
</protein>
<keyword evidence="5" id="KW-0479">Metal-binding</keyword>
<evidence type="ECO:0000256" key="7">
    <source>
        <dbReference type="ARBA" id="ARBA00022801"/>
    </source>
</evidence>
<reference evidence="18 19" key="1">
    <citation type="submission" date="2023-08" db="EMBL/GenBank/DDBJ databases">
        <authorList>
            <person name="Joshi A."/>
            <person name="Thite S."/>
        </authorList>
    </citation>
    <scope>NUCLEOTIDE SEQUENCE [LARGE SCALE GENOMIC DNA]</scope>
    <source>
        <strain evidence="18 19">1E1</strain>
    </source>
</reference>
<dbReference type="InterPro" id="IPR029119">
    <property type="entry name" value="MutY_C"/>
</dbReference>
<dbReference type="PANTHER" id="PTHR47707:SF1">
    <property type="entry name" value="NUDIX HYDROLASE FAMILY PROTEIN"/>
    <property type="match status" value="1"/>
</dbReference>
<evidence type="ECO:0000256" key="13">
    <source>
        <dbReference type="ARBA" id="ARBA00040794"/>
    </source>
</evidence>
<dbReference type="CDD" id="cd03425">
    <property type="entry name" value="NUDIX_MutT_NudA_like"/>
    <property type="match status" value="1"/>
</dbReference>
<evidence type="ECO:0000256" key="10">
    <source>
        <dbReference type="ARBA" id="ARBA00035861"/>
    </source>
</evidence>
<evidence type="ECO:0000256" key="6">
    <source>
        <dbReference type="ARBA" id="ARBA00022763"/>
    </source>
</evidence>
<evidence type="ECO:0000256" key="16">
    <source>
        <dbReference type="ARBA" id="ARBA00042798"/>
    </source>
</evidence>
<evidence type="ECO:0000256" key="11">
    <source>
        <dbReference type="ARBA" id="ARBA00036904"/>
    </source>
</evidence>
<dbReference type="InterPro" id="IPR047127">
    <property type="entry name" value="MutT-like"/>
</dbReference>
<name>A0ABT9GQA2_9GAMM</name>
<evidence type="ECO:0000313" key="18">
    <source>
        <dbReference type="EMBL" id="MDP4529158.1"/>
    </source>
</evidence>
<keyword evidence="6" id="KW-0227">DNA damage</keyword>
<evidence type="ECO:0000259" key="17">
    <source>
        <dbReference type="PROSITE" id="PS51462"/>
    </source>
</evidence>
<keyword evidence="19" id="KW-1185">Reference proteome</keyword>
<dbReference type="EC" id="3.6.1.55" evidence="12"/>
<comment type="catalytic activity">
    <reaction evidence="10">
        <text>8-oxo-dGTP + H2O = 8-oxo-dGMP + diphosphate + H(+)</text>
        <dbReference type="Rhea" id="RHEA:31575"/>
        <dbReference type="ChEBI" id="CHEBI:15377"/>
        <dbReference type="ChEBI" id="CHEBI:15378"/>
        <dbReference type="ChEBI" id="CHEBI:33019"/>
        <dbReference type="ChEBI" id="CHEBI:63224"/>
        <dbReference type="ChEBI" id="CHEBI:77896"/>
        <dbReference type="EC" id="3.6.1.55"/>
    </reaction>
</comment>
<evidence type="ECO:0000256" key="12">
    <source>
        <dbReference type="ARBA" id="ARBA00038905"/>
    </source>
</evidence>
<keyword evidence="4" id="KW-0235">DNA replication</keyword>
<evidence type="ECO:0000256" key="9">
    <source>
        <dbReference type="ARBA" id="ARBA00023204"/>
    </source>
</evidence>